<dbReference type="GO" id="GO:0003941">
    <property type="term" value="F:L-serine ammonia-lyase activity"/>
    <property type="evidence" value="ECO:0007669"/>
    <property type="project" value="TreeGrafter"/>
</dbReference>
<dbReference type="AlphaFoldDB" id="A0A972VYK8"/>
<dbReference type="InterPro" id="IPR036052">
    <property type="entry name" value="TrpB-like_PALP_sf"/>
</dbReference>
<comment type="caution">
    <text evidence="5">The sequence shown here is derived from an EMBL/GenBank/DDBJ whole genome shotgun (WGS) entry which is preliminary data.</text>
</comment>
<sequence length="415" mass="44926">MPTTKTFVTHLECSVTGDRYAADELHNLSAAGKPLLARYDLDALARSVNKQMLQSRPPELWRYREFLPIRQAHDIVRLGEVMTPILASPYLQRRLGMSSVMIKDEGRLPTGSFKARGVAVAVSMAKALGVTRMAMPTNGNAGAALAAYGSRAGIESYIFCPDDTPQINVNEINFQGAHVWKVNGLINDCGRIVADGKAAMNWFDVSTLKEPYRIEGKKTMGLELAEQLNWQLPDVILYPTGGGTGLIGMWKAFAELEAIGWIGPKRPRMVAVQASGCAPIVKAFNEGQSHAELWQNAHTQAAGIRVPAAIGDFLILDAVRQSGGFACAVDDEAILEMQAQVTRQDGLLLCPEGAATAAALAQEVATGRISKDERVLLFNCASGLKYPMPTNDRYLDIGQPIDFAQLQQQAAGSAR</sequence>
<evidence type="ECO:0000259" key="4">
    <source>
        <dbReference type="Pfam" id="PF00291"/>
    </source>
</evidence>
<dbReference type="InterPro" id="IPR001926">
    <property type="entry name" value="TrpB-like_PALP"/>
</dbReference>
<dbReference type="CDD" id="cd01563">
    <property type="entry name" value="Thr-synth_1"/>
    <property type="match status" value="1"/>
</dbReference>
<dbReference type="InterPro" id="IPR000634">
    <property type="entry name" value="Ser/Thr_deHydtase_PyrdxlP-BS"/>
</dbReference>
<dbReference type="SUPFAM" id="SSF53686">
    <property type="entry name" value="Tryptophan synthase beta subunit-like PLP-dependent enzymes"/>
    <property type="match status" value="1"/>
</dbReference>
<dbReference type="PROSITE" id="PS00165">
    <property type="entry name" value="DEHYDRATASE_SER_THR"/>
    <property type="match status" value="1"/>
</dbReference>
<dbReference type="GO" id="GO:0004795">
    <property type="term" value="F:threonine synthase activity"/>
    <property type="evidence" value="ECO:0007669"/>
    <property type="project" value="UniProtKB-EC"/>
</dbReference>
<dbReference type="Proteomes" id="UP000754644">
    <property type="component" value="Unassembled WGS sequence"/>
</dbReference>
<name>A0A972VYK8_9GAMM</name>
<dbReference type="Gene3D" id="3.40.50.1100">
    <property type="match status" value="2"/>
</dbReference>
<dbReference type="InterPro" id="IPR050147">
    <property type="entry name" value="Ser/Thr_Dehydratase"/>
</dbReference>
<reference evidence="5" key="1">
    <citation type="submission" date="2020-05" db="EMBL/GenBank/DDBJ databases">
        <title>Sulfur intermediates as new biogeochemical hubs in an aquatic model microbial ecosystem.</title>
        <authorList>
            <person name="Vigneron A."/>
        </authorList>
    </citation>
    <scope>NUCLEOTIDE SEQUENCE</scope>
    <source>
        <strain evidence="5">Bin.250</strain>
    </source>
</reference>
<evidence type="ECO:0000256" key="2">
    <source>
        <dbReference type="ARBA" id="ARBA00022898"/>
    </source>
</evidence>
<proteinExistence type="predicted"/>
<dbReference type="GO" id="GO:0006565">
    <property type="term" value="P:L-serine catabolic process"/>
    <property type="evidence" value="ECO:0007669"/>
    <property type="project" value="TreeGrafter"/>
</dbReference>
<keyword evidence="2" id="KW-0663">Pyridoxal phosphate</keyword>
<evidence type="ECO:0000313" key="5">
    <source>
        <dbReference type="EMBL" id="NQV65724.1"/>
    </source>
</evidence>
<dbReference type="FunFam" id="3.40.50.1100:FF:000055">
    <property type="entry name" value="Threonine synthase"/>
    <property type="match status" value="1"/>
</dbReference>
<evidence type="ECO:0000256" key="3">
    <source>
        <dbReference type="ARBA" id="ARBA00023239"/>
    </source>
</evidence>
<dbReference type="PANTHER" id="PTHR48078:SF6">
    <property type="entry name" value="L-THREONINE DEHYDRATASE CATABOLIC TDCB"/>
    <property type="match status" value="1"/>
</dbReference>
<dbReference type="GO" id="GO:0030170">
    <property type="term" value="F:pyridoxal phosphate binding"/>
    <property type="evidence" value="ECO:0007669"/>
    <property type="project" value="InterPro"/>
</dbReference>
<dbReference type="EC" id="4.2.3.1" evidence="5"/>
<dbReference type="PANTHER" id="PTHR48078">
    <property type="entry name" value="THREONINE DEHYDRATASE, MITOCHONDRIAL-RELATED"/>
    <property type="match status" value="1"/>
</dbReference>
<gene>
    <name evidence="5" type="ORF">HQ497_10205</name>
</gene>
<dbReference type="GO" id="GO:0006567">
    <property type="term" value="P:L-threonine catabolic process"/>
    <property type="evidence" value="ECO:0007669"/>
    <property type="project" value="TreeGrafter"/>
</dbReference>
<evidence type="ECO:0000313" key="6">
    <source>
        <dbReference type="Proteomes" id="UP000754644"/>
    </source>
</evidence>
<dbReference type="NCBIfam" id="NF006050">
    <property type="entry name" value="PRK08197.1"/>
    <property type="match status" value="1"/>
</dbReference>
<dbReference type="GO" id="GO:0004794">
    <property type="term" value="F:threonine deaminase activity"/>
    <property type="evidence" value="ECO:0007669"/>
    <property type="project" value="TreeGrafter"/>
</dbReference>
<comment type="cofactor">
    <cofactor evidence="1">
        <name>pyridoxal 5'-phosphate</name>
        <dbReference type="ChEBI" id="CHEBI:597326"/>
    </cofactor>
</comment>
<dbReference type="GO" id="GO:0009097">
    <property type="term" value="P:isoleucine biosynthetic process"/>
    <property type="evidence" value="ECO:0007669"/>
    <property type="project" value="TreeGrafter"/>
</dbReference>
<dbReference type="EMBL" id="JABMOJ010000381">
    <property type="protein sequence ID" value="NQV65724.1"/>
    <property type="molecule type" value="Genomic_DNA"/>
</dbReference>
<feature type="domain" description="Tryptophan synthase beta chain-like PALP" evidence="4">
    <location>
        <begin position="77"/>
        <end position="380"/>
    </location>
</feature>
<organism evidence="5 6">
    <name type="scientific">SAR86 cluster bacterium</name>
    <dbReference type="NCBI Taxonomy" id="2030880"/>
    <lineage>
        <taxon>Bacteria</taxon>
        <taxon>Pseudomonadati</taxon>
        <taxon>Pseudomonadota</taxon>
        <taxon>Gammaproteobacteria</taxon>
        <taxon>SAR86 cluster</taxon>
    </lineage>
</organism>
<evidence type="ECO:0000256" key="1">
    <source>
        <dbReference type="ARBA" id="ARBA00001933"/>
    </source>
</evidence>
<accession>A0A972VYK8</accession>
<dbReference type="Pfam" id="PF00291">
    <property type="entry name" value="PALP"/>
    <property type="match status" value="1"/>
</dbReference>
<protein>
    <submittedName>
        <fullName evidence="5">Threonine synthase</fullName>
        <ecNumber evidence="5">4.2.3.1</ecNumber>
    </submittedName>
</protein>
<keyword evidence="3 5" id="KW-0456">Lyase</keyword>